<dbReference type="Proteomes" id="UP000054097">
    <property type="component" value="Unassembled WGS sequence"/>
</dbReference>
<gene>
    <name evidence="2" type="ORF">M408DRAFT_23758</name>
</gene>
<dbReference type="EMBL" id="KN824293">
    <property type="protein sequence ID" value="KIM28369.1"/>
    <property type="molecule type" value="Genomic_DNA"/>
</dbReference>
<name>A0A0C3B898_SERVB</name>
<keyword evidence="3" id="KW-1185">Reference proteome</keyword>
<evidence type="ECO:0000256" key="1">
    <source>
        <dbReference type="SAM" id="MobiDB-lite"/>
    </source>
</evidence>
<organism evidence="2 3">
    <name type="scientific">Serendipita vermifera MAFF 305830</name>
    <dbReference type="NCBI Taxonomy" id="933852"/>
    <lineage>
        <taxon>Eukaryota</taxon>
        <taxon>Fungi</taxon>
        <taxon>Dikarya</taxon>
        <taxon>Basidiomycota</taxon>
        <taxon>Agaricomycotina</taxon>
        <taxon>Agaricomycetes</taxon>
        <taxon>Sebacinales</taxon>
        <taxon>Serendipitaceae</taxon>
        <taxon>Serendipita</taxon>
    </lineage>
</organism>
<proteinExistence type="predicted"/>
<evidence type="ECO:0000313" key="2">
    <source>
        <dbReference type="EMBL" id="KIM28369.1"/>
    </source>
</evidence>
<reference evidence="3" key="2">
    <citation type="submission" date="2015-01" db="EMBL/GenBank/DDBJ databases">
        <title>Evolutionary Origins and Diversification of the Mycorrhizal Mutualists.</title>
        <authorList>
            <consortium name="DOE Joint Genome Institute"/>
            <consortium name="Mycorrhizal Genomics Consortium"/>
            <person name="Kohler A."/>
            <person name="Kuo A."/>
            <person name="Nagy L.G."/>
            <person name="Floudas D."/>
            <person name="Copeland A."/>
            <person name="Barry K.W."/>
            <person name="Cichocki N."/>
            <person name="Veneault-Fourrey C."/>
            <person name="LaButti K."/>
            <person name="Lindquist E.A."/>
            <person name="Lipzen A."/>
            <person name="Lundell T."/>
            <person name="Morin E."/>
            <person name="Murat C."/>
            <person name="Riley R."/>
            <person name="Ohm R."/>
            <person name="Sun H."/>
            <person name="Tunlid A."/>
            <person name="Henrissat B."/>
            <person name="Grigoriev I.V."/>
            <person name="Hibbett D.S."/>
            <person name="Martin F."/>
        </authorList>
    </citation>
    <scope>NUCLEOTIDE SEQUENCE [LARGE SCALE GENOMIC DNA]</scope>
    <source>
        <strain evidence="3">MAFF 305830</strain>
    </source>
</reference>
<feature type="compositionally biased region" description="Basic and acidic residues" evidence="1">
    <location>
        <begin position="51"/>
        <end position="73"/>
    </location>
</feature>
<dbReference type="AlphaFoldDB" id="A0A0C3B898"/>
<protein>
    <submittedName>
        <fullName evidence="2">Uncharacterized protein</fullName>
    </submittedName>
</protein>
<feature type="region of interest" description="Disordered" evidence="1">
    <location>
        <begin position="1"/>
        <end position="120"/>
    </location>
</feature>
<reference evidence="2 3" key="1">
    <citation type="submission" date="2014-04" db="EMBL/GenBank/DDBJ databases">
        <authorList>
            <consortium name="DOE Joint Genome Institute"/>
            <person name="Kuo A."/>
            <person name="Zuccaro A."/>
            <person name="Kohler A."/>
            <person name="Nagy L.G."/>
            <person name="Floudas D."/>
            <person name="Copeland A."/>
            <person name="Barry K.W."/>
            <person name="Cichocki N."/>
            <person name="Veneault-Fourrey C."/>
            <person name="LaButti K."/>
            <person name="Lindquist E.A."/>
            <person name="Lipzen A."/>
            <person name="Lundell T."/>
            <person name="Morin E."/>
            <person name="Murat C."/>
            <person name="Sun H."/>
            <person name="Tunlid A."/>
            <person name="Henrissat B."/>
            <person name="Grigoriev I.V."/>
            <person name="Hibbett D.S."/>
            <person name="Martin F."/>
            <person name="Nordberg H.P."/>
            <person name="Cantor M.N."/>
            <person name="Hua S.X."/>
        </authorList>
    </citation>
    <scope>NUCLEOTIDE SEQUENCE [LARGE SCALE GENOMIC DNA]</scope>
    <source>
        <strain evidence="2 3">MAFF 305830</strain>
    </source>
</reference>
<feature type="compositionally biased region" description="Basic and acidic residues" evidence="1">
    <location>
        <begin position="1"/>
        <end position="16"/>
    </location>
</feature>
<evidence type="ECO:0000313" key="3">
    <source>
        <dbReference type="Proteomes" id="UP000054097"/>
    </source>
</evidence>
<dbReference type="HOGENOM" id="CLU_1939432_0_0_1"/>
<accession>A0A0C3B898</accession>
<sequence>MPSEKRALDNDYDRSSKKPKREGPDEDQPWDWRTAYFDDGSSKRKHKDHKRSLDRDRQRDRSYIRPREKDHSNKPGYNAYGSSAMHRHRDKNYDITNTNSGHGAPPKCGQSNAAGFDHDGREEGYVIPIS</sequence>